<proteinExistence type="predicted"/>
<evidence type="ECO:0000256" key="1">
    <source>
        <dbReference type="SAM" id="Phobius"/>
    </source>
</evidence>
<protein>
    <recommendedName>
        <fullName evidence="4">DUF1453 family protein</fullName>
    </recommendedName>
</protein>
<keyword evidence="1" id="KW-0812">Transmembrane</keyword>
<dbReference type="EMBL" id="BAABCN010000013">
    <property type="protein sequence ID" value="GAA3890040.1"/>
    <property type="molecule type" value="Genomic_DNA"/>
</dbReference>
<feature type="transmembrane region" description="Helical" evidence="1">
    <location>
        <begin position="6"/>
        <end position="25"/>
    </location>
</feature>
<evidence type="ECO:0000313" key="2">
    <source>
        <dbReference type="EMBL" id="GAA3890040.1"/>
    </source>
</evidence>
<keyword evidence="1" id="KW-1133">Transmembrane helix</keyword>
<accession>A0ABP7KZU4</accession>
<feature type="transmembrane region" description="Helical" evidence="1">
    <location>
        <begin position="64"/>
        <end position="86"/>
    </location>
</feature>
<evidence type="ECO:0008006" key="4">
    <source>
        <dbReference type="Google" id="ProtNLM"/>
    </source>
</evidence>
<dbReference type="RefSeq" id="WP_345069051.1">
    <property type="nucleotide sequence ID" value="NZ_BAABCN010000013.1"/>
</dbReference>
<evidence type="ECO:0000313" key="3">
    <source>
        <dbReference type="Proteomes" id="UP001501803"/>
    </source>
</evidence>
<gene>
    <name evidence="2" type="ORF">GCM10022381_34950</name>
</gene>
<name>A0ABP7KZU4_9MICO</name>
<dbReference type="Proteomes" id="UP001501803">
    <property type="component" value="Unassembled WGS sequence"/>
</dbReference>
<feature type="transmembrane region" description="Helical" evidence="1">
    <location>
        <begin position="37"/>
        <end position="58"/>
    </location>
</feature>
<comment type="caution">
    <text evidence="2">The sequence shown here is derived from an EMBL/GenBank/DDBJ whole genome shotgun (WGS) entry which is preliminary data.</text>
</comment>
<reference evidence="3" key="1">
    <citation type="journal article" date="2019" name="Int. J. Syst. Evol. Microbiol.">
        <title>The Global Catalogue of Microorganisms (GCM) 10K type strain sequencing project: providing services to taxonomists for standard genome sequencing and annotation.</title>
        <authorList>
            <consortium name="The Broad Institute Genomics Platform"/>
            <consortium name="The Broad Institute Genome Sequencing Center for Infectious Disease"/>
            <person name="Wu L."/>
            <person name="Ma J."/>
        </authorList>
    </citation>
    <scope>NUCLEOTIDE SEQUENCE [LARGE SCALE GENOMIC DNA]</scope>
    <source>
        <strain evidence="3">JCM 17021</strain>
    </source>
</reference>
<keyword evidence="1" id="KW-0472">Membrane</keyword>
<keyword evidence="3" id="KW-1185">Reference proteome</keyword>
<sequence>MPVQLLANALLIIALLCWIGYRQVTWQPVAITRMWRMPIVLGAIGLFSLTGGSISMNLTTLDLAIFLIEIVISLGVGAAMGAMATFRPLSREAAEAWASRSARRGSGIVPALQSRTGWIGLALWIVLIAVRIGIDVYATSLGSHLAASAGMIFIMFAANRAARAAVFAYRVDHVVPIAAA</sequence>
<feature type="transmembrane region" description="Helical" evidence="1">
    <location>
        <begin position="136"/>
        <end position="158"/>
    </location>
</feature>
<feature type="transmembrane region" description="Helical" evidence="1">
    <location>
        <begin position="107"/>
        <end position="130"/>
    </location>
</feature>
<organism evidence="2 3">
    <name type="scientific">Leifsonia kafniensis</name>
    <dbReference type="NCBI Taxonomy" id="475957"/>
    <lineage>
        <taxon>Bacteria</taxon>
        <taxon>Bacillati</taxon>
        <taxon>Actinomycetota</taxon>
        <taxon>Actinomycetes</taxon>
        <taxon>Micrococcales</taxon>
        <taxon>Microbacteriaceae</taxon>
        <taxon>Leifsonia</taxon>
    </lineage>
</organism>